<evidence type="ECO:0008006" key="4">
    <source>
        <dbReference type="Google" id="ProtNLM"/>
    </source>
</evidence>
<dbReference type="EMBL" id="NMUH01006399">
    <property type="protein sequence ID" value="MQM15171.1"/>
    <property type="molecule type" value="Genomic_DNA"/>
</dbReference>
<dbReference type="AlphaFoldDB" id="A0A843X658"/>
<dbReference type="InterPro" id="IPR036008">
    <property type="entry name" value="Aconitase_4Fe-4S_dom"/>
</dbReference>
<reference evidence="2" key="1">
    <citation type="submission" date="2017-07" db="EMBL/GenBank/DDBJ databases">
        <title>Taro Niue Genome Assembly and Annotation.</title>
        <authorList>
            <person name="Atibalentja N."/>
            <person name="Keating K."/>
            <person name="Fields C.J."/>
        </authorList>
    </citation>
    <scope>NUCLEOTIDE SEQUENCE</scope>
    <source>
        <strain evidence="2">Niue_2</strain>
        <tissue evidence="2">Leaf</tissue>
    </source>
</reference>
<gene>
    <name evidence="2" type="ORF">Taro_048114</name>
</gene>
<feature type="non-terminal residue" evidence="2">
    <location>
        <position position="1"/>
    </location>
</feature>
<dbReference type="PANTHER" id="PTHR11670">
    <property type="entry name" value="ACONITASE/IRON-RESPONSIVE ELEMENT FAMILY MEMBER"/>
    <property type="match status" value="1"/>
</dbReference>
<dbReference type="SUPFAM" id="SSF53732">
    <property type="entry name" value="Aconitase iron-sulfur domain"/>
    <property type="match status" value="1"/>
</dbReference>
<evidence type="ECO:0000313" key="3">
    <source>
        <dbReference type="Proteomes" id="UP000652761"/>
    </source>
</evidence>
<dbReference type="InterPro" id="IPR015931">
    <property type="entry name" value="Acnase/IPM_dHydase_lsu_aba_1/3"/>
</dbReference>
<protein>
    <recommendedName>
        <fullName evidence="4">Aconitate hydratase</fullName>
    </recommendedName>
</protein>
<name>A0A843X658_COLES</name>
<dbReference type="Proteomes" id="UP000652761">
    <property type="component" value="Unassembled WGS sequence"/>
</dbReference>
<sequence>MYKAVSPSAGLVRTGPVRVANLHSPLSPRALADGGSRCLSFSRSCAAVPRPLRLPACIAPRGGLLWRSPVSPRPRLGVMATLLERPERRIATMAKDNAFKDILTSLAKPGGGEFGKYYSLPALNDPRIDKLPYSIRILLESAIRNCDNFQVTKNDVEKILDWENTAPKQVEIPFKPARVLLQ</sequence>
<organism evidence="2 3">
    <name type="scientific">Colocasia esculenta</name>
    <name type="common">Wild taro</name>
    <name type="synonym">Arum esculentum</name>
    <dbReference type="NCBI Taxonomy" id="4460"/>
    <lineage>
        <taxon>Eukaryota</taxon>
        <taxon>Viridiplantae</taxon>
        <taxon>Streptophyta</taxon>
        <taxon>Embryophyta</taxon>
        <taxon>Tracheophyta</taxon>
        <taxon>Spermatophyta</taxon>
        <taxon>Magnoliopsida</taxon>
        <taxon>Liliopsida</taxon>
        <taxon>Araceae</taxon>
        <taxon>Aroideae</taxon>
        <taxon>Colocasieae</taxon>
        <taxon>Colocasia</taxon>
    </lineage>
</organism>
<dbReference type="Gene3D" id="3.30.499.10">
    <property type="entry name" value="Aconitase, domain 3"/>
    <property type="match status" value="1"/>
</dbReference>
<proteinExistence type="predicted"/>
<keyword evidence="3" id="KW-1185">Reference proteome</keyword>
<accession>A0A843X658</accession>
<evidence type="ECO:0000313" key="2">
    <source>
        <dbReference type="EMBL" id="MQM15171.1"/>
    </source>
</evidence>
<dbReference type="InterPro" id="IPR006249">
    <property type="entry name" value="Aconitase/IRP2"/>
</dbReference>
<dbReference type="OrthoDB" id="2279155at2759"/>
<keyword evidence="1" id="KW-0408">Iron</keyword>
<evidence type="ECO:0000256" key="1">
    <source>
        <dbReference type="ARBA" id="ARBA00023004"/>
    </source>
</evidence>
<comment type="caution">
    <text evidence="2">The sequence shown here is derived from an EMBL/GenBank/DDBJ whole genome shotgun (WGS) entry which is preliminary data.</text>
</comment>